<dbReference type="Proteomes" id="UP000814033">
    <property type="component" value="Unassembled WGS sequence"/>
</dbReference>
<gene>
    <name evidence="1" type="ORF">FA95DRAFT_1559361</name>
</gene>
<evidence type="ECO:0000313" key="1">
    <source>
        <dbReference type="EMBL" id="KAI0047203.1"/>
    </source>
</evidence>
<accession>A0ACB8RSW8</accession>
<protein>
    <submittedName>
        <fullName evidence="1">Uncharacterized protein</fullName>
    </submittedName>
</protein>
<sequence>MMIASSAQSTVERHARQLYRSQEARKREECDDAGERKKNGDRNTGQRTSPIVLVRTTIIMPANDARARKKLQRAKERRTGSTILMRGKAGEAT</sequence>
<reference evidence="1" key="2">
    <citation type="journal article" date="2022" name="New Phytol.">
        <title>Evolutionary transition to the ectomycorrhizal habit in the genomes of a hyperdiverse lineage of mushroom-forming fungi.</title>
        <authorList>
            <person name="Looney B."/>
            <person name="Miyauchi S."/>
            <person name="Morin E."/>
            <person name="Drula E."/>
            <person name="Courty P.E."/>
            <person name="Kohler A."/>
            <person name="Kuo A."/>
            <person name="LaButti K."/>
            <person name="Pangilinan J."/>
            <person name="Lipzen A."/>
            <person name="Riley R."/>
            <person name="Andreopoulos W."/>
            <person name="He G."/>
            <person name="Johnson J."/>
            <person name="Nolan M."/>
            <person name="Tritt A."/>
            <person name="Barry K.W."/>
            <person name="Grigoriev I.V."/>
            <person name="Nagy L.G."/>
            <person name="Hibbett D."/>
            <person name="Henrissat B."/>
            <person name="Matheny P.B."/>
            <person name="Labbe J."/>
            <person name="Martin F.M."/>
        </authorList>
    </citation>
    <scope>NUCLEOTIDE SEQUENCE</scope>
    <source>
        <strain evidence="1">FP105234-sp</strain>
    </source>
</reference>
<reference evidence="1" key="1">
    <citation type="submission" date="2021-02" db="EMBL/GenBank/DDBJ databases">
        <authorList>
            <consortium name="DOE Joint Genome Institute"/>
            <person name="Ahrendt S."/>
            <person name="Looney B.P."/>
            <person name="Miyauchi S."/>
            <person name="Morin E."/>
            <person name="Drula E."/>
            <person name="Courty P.E."/>
            <person name="Chicoki N."/>
            <person name="Fauchery L."/>
            <person name="Kohler A."/>
            <person name="Kuo A."/>
            <person name="Labutti K."/>
            <person name="Pangilinan J."/>
            <person name="Lipzen A."/>
            <person name="Riley R."/>
            <person name="Andreopoulos W."/>
            <person name="He G."/>
            <person name="Johnson J."/>
            <person name="Barry K.W."/>
            <person name="Grigoriev I.V."/>
            <person name="Nagy L."/>
            <person name="Hibbett D."/>
            <person name="Henrissat B."/>
            <person name="Matheny P.B."/>
            <person name="Labbe J."/>
            <person name="Martin F."/>
        </authorList>
    </citation>
    <scope>NUCLEOTIDE SEQUENCE</scope>
    <source>
        <strain evidence="1">FP105234-sp</strain>
    </source>
</reference>
<organism evidence="1 2">
    <name type="scientific">Auriscalpium vulgare</name>
    <dbReference type="NCBI Taxonomy" id="40419"/>
    <lineage>
        <taxon>Eukaryota</taxon>
        <taxon>Fungi</taxon>
        <taxon>Dikarya</taxon>
        <taxon>Basidiomycota</taxon>
        <taxon>Agaricomycotina</taxon>
        <taxon>Agaricomycetes</taxon>
        <taxon>Russulales</taxon>
        <taxon>Auriscalpiaceae</taxon>
        <taxon>Auriscalpium</taxon>
    </lineage>
</organism>
<keyword evidence="2" id="KW-1185">Reference proteome</keyword>
<evidence type="ECO:0000313" key="2">
    <source>
        <dbReference type="Proteomes" id="UP000814033"/>
    </source>
</evidence>
<dbReference type="EMBL" id="MU275909">
    <property type="protein sequence ID" value="KAI0047203.1"/>
    <property type="molecule type" value="Genomic_DNA"/>
</dbReference>
<proteinExistence type="predicted"/>
<name>A0ACB8RSW8_9AGAM</name>
<comment type="caution">
    <text evidence="1">The sequence shown here is derived from an EMBL/GenBank/DDBJ whole genome shotgun (WGS) entry which is preliminary data.</text>
</comment>